<evidence type="ECO:0000313" key="2">
    <source>
        <dbReference type="EMBL" id="MFD2892392.1"/>
    </source>
</evidence>
<protein>
    <submittedName>
        <fullName evidence="2">Uncharacterized protein</fullName>
    </submittedName>
</protein>
<dbReference type="Proteomes" id="UP001597534">
    <property type="component" value="Unassembled WGS sequence"/>
</dbReference>
<reference evidence="3" key="1">
    <citation type="journal article" date="2019" name="Int. J. Syst. Evol. Microbiol.">
        <title>The Global Catalogue of Microorganisms (GCM) 10K type strain sequencing project: providing services to taxonomists for standard genome sequencing and annotation.</title>
        <authorList>
            <consortium name="The Broad Institute Genomics Platform"/>
            <consortium name="The Broad Institute Genome Sequencing Center for Infectious Disease"/>
            <person name="Wu L."/>
            <person name="Ma J."/>
        </authorList>
    </citation>
    <scope>NUCLEOTIDE SEQUENCE [LARGE SCALE GENOMIC DNA]</scope>
    <source>
        <strain evidence="3">KCTC 22671</strain>
    </source>
</reference>
<keyword evidence="1" id="KW-1133">Transmembrane helix</keyword>
<keyword evidence="1" id="KW-0472">Membrane</keyword>
<accession>A0ABW5YNN1</accession>
<sequence length="77" mass="9098">MKYLLRLLLFSFFALVAYGYYLKNNGIAGGDKWVGFGVLLLTFVLMPLFIFHRYRKKNVKDYILKNQQKKEENTGNQ</sequence>
<name>A0ABW5YNN1_9FLAO</name>
<feature type="transmembrane region" description="Helical" evidence="1">
    <location>
        <begin position="35"/>
        <end position="54"/>
    </location>
</feature>
<keyword evidence="1" id="KW-0812">Transmembrane</keyword>
<dbReference type="RefSeq" id="WP_379812045.1">
    <property type="nucleotide sequence ID" value="NZ_JBHUPC010000013.1"/>
</dbReference>
<proteinExistence type="predicted"/>
<evidence type="ECO:0000256" key="1">
    <source>
        <dbReference type="SAM" id="Phobius"/>
    </source>
</evidence>
<dbReference type="EMBL" id="JBHUPC010000013">
    <property type="protein sequence ID" value="MFD2892392.1"/>
    <property type="molecule type" value="Genomic_DNA"/>
</dbReference>
<gene>
    <name evidence="2" type="ORF">ACFS5J_10250</name>
</gene>
<comment type="caution">
    <text evidence="2">The sequence shown here is derived from an EMBL/GenBank/DDBJ whole genome shotgun (WGS) entry which is preliminary data.</text>
</comment>
<evidence type="ECO:0000313" key="3">
    <source>
        <dbReference type="Proteomes" id="UP001597534"/>
    </source>
</evidence>
<keyword evidence="3" id="KW-1185">Reference proteome</keyword>
<organism evidence="2 3">
    <name type="scientific">Flavobacterium chuncheonense</name>
    <dbReference type="NCBI Taxonomy" id="2026653"/>
    <lineage>
        <taxon>Bacteria</taxon>
        <taxon>Pseudomonadati</taxon>
        <taxon>Bacteroidota</taxon>
        <taxon>Flavobacteriia</taxon>
        <taxon>Flavobacteriales</taxon>
        <taxon>Flavobacteriaceae</taxon>
        <taxon>Flavobacterium</taxon>
    </lineage>
</organism>